<feature type="transmembrane region" description="Helical" evidence="2">
    <location>
        <begin position="103"/>
        <end position="123"/>
    </location>
</feature>
<feature type="transmembrane region" description="Helical" evidence="2">
    <location>
        <begin position="309"/>
        <end position="329"/>
    </location>
</feature>
<dbReference type="Proteomes" id="UP000194841">
    <property type="component" value="Unassembled WGS sequence"/>
</dbReference>
<keyword evidence="1" id="KW-0732">Signal</keyword>
<organism evidence="5 6">
    <name type="scientific">Pseudoalteromonas ulvae</name>
    <dbReference type="NCBI Taxonomy" id="107327"/>
    <lineage>
        <taxon>Bacteria</taxon>
        <taxon>Pseudomonadati</taxon>
        <taxon>Pseudomonadota</taxon>
        <taxon>Gammaproteobacteria</taxon>
        <taxon>Alteromonadales</taxon>
        <taxon>Pseudoalteromonadaceae</taxon>
        <taxon>Pseudoalteromonas</taxon>
    </lineage>
</organism>
<evidence type="ECO:0000313" key="6">
    <source>
        <dbReference type="Proteomes" id="UP000194841"/>
    </source>
</evidence>
<evidence type="ECO:0000256" key="1">
    <source>
        <dbReference type="ARBA" id="ARBA00022729"/>
    </source>
</evidence>
<feature type="transmembrane region" description="Helical" evidence="2">
    <location>
        <begin position="6"/>
        <end position="31"/>
    </location>
</feature>
<comment type="caution">
    <text evidence="5">The sequence shown here is derived from an EMBL/GenBank/DDBJ whole genome shotgun (WGS) entry which is preliminary data.</text>
</comment>
<feature type="transmembrane region" description="Helical" evidence="2">
    <location>
        <begin position="165"/>
        <end position="185"/>
    </location>
</feature>
<evidence type="ECO:0000313" key="5">
    <source>
        <dbReference type="EMBL" id="OUL59630.1"/>
    </source>
</evidence>
<feature type="transmembrane region" description="Helical" evidence="2">
    <location>
        <begin position="38"/>
        <end position="57"/>
    </location>
</feature>
<protein>
    <recommendedName>
        <fullName evidence="7">Peptidase M23 domain-containing protein</fullName>
    </recommendedName>
</protein>
<dbReference type="CDD" id="cd07341">
    <property type="entry name" value="M56_BlaR1_MecR1_like"/>
    <property type="match status" value="1"/>
</dbReference>
<dbReference type="AlphaFoldDB" id="A0A244CVH3"/>
<keyword evidence="2" id="KW-0812">Transmembrane</keyword>
<dbReference type="SUPFAM" id="SSF51261">
    <property type="entry name" value="Duplicated hybrid motif"/>
    <property type="match status" value="1"/>
</dbReference>
<gene>
    <name evidence="5" type="ORF">B1199_05190</name>
</gene>
<keyword evidence="2" id="KW-0472">Membrane</keyword>
<reference evidence="5 6" key="1">
    <citation type="submission" date="2017-02" db="EMBL/GenBank/DDBJ databases">
        <title>Pseudoalteromonas ulvae TC14 Genome.</title>
        <authorList>
            <person name="Molmeret M."/>
        </authorList>
    </citation>
    <scope>NUCLEOTIDE SEQUENCE [LARGE SCALE GENOMIC DNA]</scope>
    <source>
        <strain evidence="5">TC14</strain>
    </source>
</reference>
<dbReference type="Pfam" id="PF05569">
    <property type="entry name" value="Peptidase_M56"/>
    <property type="match status" value="1"/>
</dbReference>
<keyword evidence="6" id="KW-1185">Reference proteome</keyword>
<sequence>MDHSVILSAFFIPLLAFIVCSAVLSLLSLVINKYAQQLYLWSRFWLILLVLALLPFFPLSLLPSQAVIPDILKQEISSASGLWVAKVHQLEHQVSATVSFHEFMVVLFWLCVLAVCLGLIKFIRSVRKVTAIITQANAIRDFSWFTSAQQDVIRRNRIKVKISQLSHSPFVFGFFKPVLVLPFTLNKMEEAQRHLIFEHELTHLKRHDHRAILLFSFFSCVCWFNPFIKRFEQRFIISMELECDQAVVSNHHSQKATYARALISSLKLNQATIMQSGSSYFGDPLCSKQFFEQRIRATMANTPATQLGGVHRLMLAMVLLFSCGFMVLAQSPQLVLSNPLGDGLGQHPVQSAFISSGFDEINSFRGEKPHQGIDFAAPSGTPIIASFSGKVLIADDTSLASNYGKVILIEHGQHQGLYAHLKTINVSAGQMITTGDVIGEVGSTGRVTGPHLHFELLKNGSRVNPRPYLNL</sequence>
<dbReference type="OrthoDB" id="9805070at2"/>
<dbReference type="Gene3D" id="2.70.70.10">
    <property type="entry name" value="Glucose Permease (Domain IIA)"/>
    <property type="match status" value="1"/>
</dbReference>
<accession>A0A244CVH3</accession>
<dbReference type="RefSeq" id="WP_086743022.1">
    <property type="nucleotide sequence ID" value="NZ_MWPV01000001.1"/>
</dbReference>
<proteinExistence type="predicted"/>
<dbReference type="Pfam" id="PF01551">
    <property type="entry name" value="Peptidase_M23"/>
    <property type="match status" value="1"/>
</dbReference>
<feature type="transmembrane region" description="Helical" evidence="2">
    <location>
        <begin position="211"/>
        <end position="228"/>
    </location>
</feature>
<dbReference type="InterPro" id="IPR008756">
    <property type="entry name" value="Peptidase_M56"/>
</dbReference>
<dbReference type="PANTHER" id="PTHR21666:SF289">
    <property type="entry name" value="L-ALA--D-GLU ENDOPEPTIDASE"/>
    <property type="match status" value="1"/>
</dbReference>
<feature type="domain" description="Peptidase M56" evidence="4">
    <location>
        <begin position="19"/>
        <end position="271"/>
    </location>
</feature>
<evidence type="ECO:0000259" key="4">
    <source>
        <dbReference type="Pfam" id="PF05569"/>
    </source>
</evidence>
<dbReference type="InterPro" id="IPR011055">
    <property type="entry name" value="Dup_hybrid_motif"/>
</dbReference>
<feature type="domain" description="M23ase beta-sheet core" evidence="3">
    <location>
        <begin position="369"/>
        <end position="465"/>
    </location>
</feature>
<evidence type="ECO:0000259" key="3">
    <source>
        <dbReference type="Pfam" id="PF01551"/>
    </source>
</evidence>
<evidence type="ECO:0000256" key="2">
    <source>
        <dbReference type="SAM" id="Phobius"/>
    </source>
</evidence>
<evidence type="ECO:0008006" key="7">
    <source>
        <dbReference type="Google" id="ProtNLM"/>
    </source>
</evidence>
<dbReference type="InterPro" id="IPR050570">
    <property type="entry name" value="Cell_wall_metabolism_enzyme"/>
</dbReference>
<dbReference type="CDD" id="cd12797">
    <property type="entry name" value="M23_peptidase"/>
    <property type="match status" value="1"/>
</dbReference>
<dbReference type="GO" id="GO:0004222">
    <property type="term" value="F:metalloendopeptidase activity"/>
    <property type="evidence" value="ECO:0007669"/>
    <property type="project" value="TreeGrafter"/>
</dbReference>
<keyword evidence="2" id="KW-1133">Transmembrane helix</keyword>
<dbReference type="PANTHER" id="PTHR21666">
    <property type="entry name" value="PEPTIDASE-RELATED"/>
    <property type="match status" value="1"/>
</dbReference>
<name>A0A244CVH3_PSEDV</name>
<dbReference type="InterPro" id="IPR016047">
    <property type="entry name" value="M23ase_b-sheet_dom"/>
</dbReference>
<dbReference type="EMBL" id="MWPV01000001">
    <property type="protein sequence ID" value="OUL59630.1"/>
    <property type="molecule type" value="Genomic_DNA"/>
</dbReference>